<dbReference type="Proteomes" id="UP000431269">
    <property type="component" value="Chromosome"/>
</dbReference>
<evidence type="ECO:0000313" key="2">
    <source>
        <dbReference type="EMBL" id="QGZ96301.1"/>
    </source>
</evidence>
<reference evidence="3" key="1">
    <citation type="submission" date="2019-12" db="EMBL/GenBank/DDBJ databases">
        <title>Complete genome of Terracaulis silvestris 0127_4.</title>
        <authorList>
            <person name="Vieira S."/>
            <person name="Riedel T."/>
            <person name="Sproer C."/>
            <person name="Pascual J."/>
            <person name="Boedeker C."/>
            <person name="Overmann J."/>
        </authorList>
    </citation>
    <scope>NUCLEOTIDE SEQUENCE [LARGE SCALE GENOMIC DNA]</scope>
    <source>
        <strain evidence="3">0127_4</strain>
    </source>
</reference>
<feature type="signal peptide" evidence="1">
    <location>
        <begin position="1"/>
        <end position="20"/>
    </location>
</feature>
<keyword evidence="3" id="KW-1185">Reference proteome</keyword>
<evidence type="ECO:0000256" key="1">
    <source>
        <dbReference type="SAM" id="SignalP"/>
    </source>
</evidence>
<accession>A0A6I6MQ59</accession>
<evidence type="ECO:0000313" key="3">
    <source>
        <dbReference type="Proteomes" id="UP000431269"/>
    </source>
</evidence>
<protein>
    <submittedName>
        <fullName evidence="2">Uncharacterized protein</fullName>
    </submittedName>
</protein>
<gene>
    <name evidence="2" type="ORF">DSM104635_03159</name>
</gene>
<feature type="chain" id="PRO_5026130020" evidence="1">
    <location>
        <begin position="21"/>
        <end position="30"/>
    </location>
</feature>
<dbReference type="KEGG" id="tsv:DSM104635_03159"/>
<proteinExistence type="predicted"/>
<name>A0A6I6MQ59_9CAUL</name>
<organism evidence="2 3">
    <name type="scientific">Terricaulis silvestris</name>
    <dbReference type="NCBI Taxonomy" id="2686094"/>
    <lineage>
        <taxon>Bacteria</taxon>
        <taxon>Pseudomonadati</taxon>
        <taxon>Pseudomonadota</taxon>
        <taxon>Alphaproteobacteria</taxon>
        <taxon>Caulobacterales</taxon>
        <taxon>Caulobacteraceae</taxon>
        <taxon>Terricaulis</taxon>
    </lineage>
</organism>
<sequence>MTKFYALVAALAVFAPAAFATLNQAAQIVS</sequence>
<keyword evidence="1" id="KW-0732">Signal</keyword>
<dbReference type="AlphaFoldDB" id="A0A6I6MQ59"/>
<dbReference type="EMBL" id="CP047045">
    <property type="protein sequence ID" value="QGZ96301.1"/>
    <property type="molecule type" value="Genomic_DNA"/>
</dbReference>